<dbReference type="SUPFAM" id="SSF161098">
    <property type="entry name" value="MetI-like"/>
    <property type="match status" value="2"/>
</dbReference>
<keyword evidence="5 7" id="KW-1133">Transmembrane helix</keyword>
<proteinExistence type="inferred from homology"/>
<feature type="transmembrane region" description="Helical" evidence="7">
    <location>
        <begin position="440"/>
        <end position="462"/>
    </location>
</feature>
<feature type="transmembrane region" description="Helical" evidence="7">
    <location>
        <begin position="177"/>
        <end position="199"/>
    </location>
</feature>
<feature type="domain" description="ABC transmembrane type-1" evidence="8">
    <location>
        <begin position="36"/>
        <end position="239"/>
    </location>
</feature>
<name>A0ABV0ECT0_9BURK</name>
<dbReference type="PANTHER" id="PTHR30183:SF2">
    <property type="entry name" value="IRON UTILIZATION PROTEIN"/>
    <property type="match status" value="1"/>
</dbReference>
<dbReference type="Pfam" id="PF00528">
    <property type="entry name" value="BPD_transp_1"/>
    <property type="match status" value="2"/>
</dbReference>
<feature type="domain" description="ABC transmembrane type-1" evidence="8">
    <location>
        <begin position="310"/>
        <end position="516"/>
    </location>
</feature>
<keyword evidence="6 7" id="KW-0472">Membrane</keyword>
<keyword evidence="3" id="KW-1003">Cell membrane</keyword>
<dbReference type="InterPro" id="IPR035906">
    <property type="entry name" value="MetI-like_sf"/>
</dbReference>
<evidence type="ECO:0000256" key="5">
    <source>
        <dbReference type="ARBA" id="ARBA00022989"/>
    </source>
</evidence>
<evidence type="ECO:0000313" key="9">
    <source>
        <dbReference type="EMBL" id="MEO1765815.1"/>
    </source>
</evidence>
<dbReference type="PROSITE" id="PS50928">
    <property type="entry name" value="ABC_TM1"/>
    <property type="match status" value="2"/>
</dbReference>
<keyword evidence="2 7" id="KW-0813">Transport</keyword>
<dbReference type="Proteomes" id="UP001482231">
    <property type="component" value="Unassembled WGS sequence"/>
</dbReference>
<sequence length="522" mass="56508">MTLFMAIPLLVVASAMLHPDRETWRHLAENVLVGLVRNTLLLTLGVSLATAVLGTGLAWLTAVCEFPGRRLFAWSLMLPLALPAYVTGFVLVGLLDFTGPVQTFLREVFGPNLRLPPIRSGGGAALALTLALYPYVYLLARNAFLSQGRRALEVGQSLGLSRRQGFLRIALPMARPWIAGGVALVAMETLADFGTVAVFNYDTFTTGIYKAWYSLFSLPAAAQLASVLMLIVLVVLLVEQHLRSGMRYTQTGRASQARERIVLRGAAAWGASLMCAAVLAAAFVVPVGQLAVWTLEVAARDLDSRYWAYLARSLLLASSAGLLIAGVALLMAYARRHHPDTLMNVMVRIATLGYAVPGAVLAIGIYLPIAWFDHAYVALMRELFARDAAPLLSGTLAAMLSAYLVRFLAVAYEPVSAALQRITPSMDEAARSLGLTGRQLLARVHLPLLRGGVLTAALLVFVDVMKEMPITLMTRPFGWDTLATRIFEMTSEGEWERAALPAVALVLAGLAPVILLTRQTER</sequence>
<evidence type="ECO:0000313" key="10">
    <source>
        <dbReference type="Proteomes" id="UP001482231"/>
    </source>
</evidence>
<evidence type="ECO:0000256" key="3">
    <source>
        <dbReference type="ARBA" id="ARBA00022475"/>
    </source>
</evidence>
<accession>A0ABV0ECT0</accession>
<evidence type="ECO:0000259" key="8">
    <source>
        <dbReference type="PROSITE" id="PS50928"/>
    </source>
</evidence>
<feature type="transmembrane region" description="Helical" evidence="7">
    <location>
        <begin position="306"/>
        <end position="333"/>
    </location>
</feature>
<keyword evidence="4 7" id="KW-0812">Transmembrane</keyword>
<organism evidence="9 10">
    <name type="scientific">Thiobacter aerophilum</name>
    <dbReference type="NCBI Taxonomy" id="3121275"/>
    <lineage>
        <taxon>Bacteria</taxon>
        <taxon>Pseudomonadati</taxon>
        <taxon>Pseudomonadota</taxon>
        <taxon>Betaproteobacteria</taxon>
        <taxon>Burkholderiales</taxon>
        <taxon>Thiobacteraceae</taxon>
        <taxon>Thiobacter</taxon>
    </lineage>
</organism>
<feature type="transmembrane region" description="Helical" evidence="7">
    <location>
        <begin position="39"/>
        <end position="60"/>
    </location>
</feature>
<evidence type="ECO:0000256" key="7">
    <source>
        <dbReference type="RuleBase" id="RU363032"/>
    </source>
</evidence>
<evidence type="ECO:0000256" key="2">
    <source>
        <dbReference type="ARBA" id="ARBA00022448"/>
    </source>
</evidence>
<feature type="transmembrane region" description="Helical" evidence="7">
    <location>
        <begin position="391"/>
        <end position="412"/>
    </location>
</feature>
<gene>
    <name evidence="9" type="ORF">V6E02_01075</name>
</gene>
<reference evidence="9 10" key="1">
    <citation type="submission" date="2024-02" db="EMBL/GenBank/DDBJ databases">
        <title>New thermophilic sulfur-oxidizing bacteria from a hot springs of the Uzon caldera (Kamchatka, Russia).</title>
        <authorList>
            <person name="Dukat A.M."/>
            <person name="Elcheninov A.G."/>
            <person name="Frolov E.N."/>
        </authorList>
    </citation>
    <scope>NUCLEOTIDE SEQUENCE [LARGE SCALE GENOMIC DNA]</scope>
    <source>
        <strain evidence="9 10">AK1</strain>
    </source>
</reference>
<feature type="transmembrane region" description="Helical" evidence="7">
    <location>
        <begin position="211"/>
        <end position="238"/>
    </location>
</feature>
<comment type="subcellular location">
    <subcellularLocation>
        <location evidence="1 7">Cell membrane</location>
        <topology evidence="1 7">Multi-pass membrane protein</topology>
    </subcellularLocation>
</comment>
<feature type="transmembrane region" description="Helical" evidence="7">
    <location>
        <begin position="345"/>
        <end position="371"/>
    </location>
</feature>
<dbReference type="RefSeq" id="WP_347306300.1">
    <property type="nucleotide sequence ID" value="NZ_JBAJEX010000001.1"/>
</dbReference>
<evidence type="ECO:0000256" key="6">
    <source>
        <dbReference type="ARBA" id="ARBA00023136"/>
    </source>
</evidence>
<keyword evidence="10" id="KW-1185">Reference proteome</keyword>
<dbReference type="PANTHER" id="PTHR30183">
    <property type="entry name" value="MOLYBDENUM TRANSPORT SYSTEM PERMEASE PROTEIN MODB"/>
    <property type="match status" value="1"/>
</dbReference>
<evidence type="ECO:0000256" key="4">
    <source>
        <dbReference type="ARBA" id="ARBA00022692"/>
    </source>
</evidence>
<evidence type="ECO:0000256" key="1">
    <source>
        <dbReference type="ARBA" id="ARBA00004651"/>
    </source>
</evidence>
<dbReference type="CDD" id="cd06261">
    <property type="entry name" value="TM_PBP2"/>
    <property type="match status" value="2"/>
</dbReference>
<feature type="transmembrane region" description="Helical" evidence="7">
    <location>
        <begin position="118"/>
        <end position="140"/>
    </location>
</feature>
<dbReference type="Gene3D" id="1.10.3720.10">
    <property type="entry name" value="MetI-like"/>
    <property type="match status" value="2"/>
</dbReference>
<protein>
    <submittedName>
        <fullName evidence="9">Iron ABC transporter permease</fullName>
    </submittedName>
</protein>
<dbReference type="EMBL" id="JBAJEX010000001">
    <property type="protein sequence ID" value="MEO1765815.1"/>
    <property type="molecule type" value="Genomic_DNA"/>
</dbReference>
<comment type="similarity">
    <text evidence="7">Belongs to the binding-protein-dependent transport system permease family.</text>
</comment>
<feature type="transmembrane region" description="Helical" evidence="7">
    <location>
        <begin position="261"/>
        <end position="286"/>
    </location>
</feature>
<feature type="transmembrane region" description="Helical" evidence="7">
    <location>
        <begin position="72"/>
        <end position="98"/>
    </location>
</feature>
<feature type="transmembrane region" description="Helical" evidence="7">
    <location>
        <begin position="498"/>
        <end position="517"/>
    </location>
</feature>
<dbReference type="InterPro" id="IPR000515">
    <property type="entry name" value="MetI-like"/>
</dbReference>
<comment type="caution">
    <text evidence="9">The sequence shown here is derived from an EMBL/GenBank/DDBJ whole genome shotgun (WGS) entry which is preliminary data.</text>
</comment>